<keyword evidence="11" id="KW-1185">Reference proteome</keyword>
<evidence type="ECO:0000256" key="3">
    <source>
        <dbReference type="ARBA" id="ARBA00022448"/>
    </source>
</evidence>
<evidence type="ECO:0000256" key="1">
    <source>
        <dbReference type="ARBA" id="ARBA00004651"/>
    </source>
</evidence>
<dbReference type="InterPro" id="IPR004626">
    <property type="entry name" value="RarD"/>
</dbReference>
<evidence type="ECO:0000256" key="6">
    <source>
        <dbReference type="ARBA" id="ARBA00022989"/>
    </source>
</evidence>
<feature type="domain" description="EamA" evidence="9">
    <location>
        <begin position="207"/>
        <end position="299"/>
    </location>
</feature>
<evidence type="ECO:0000256" key="8">
    <source>
        <dbReference type="SAM" id="Phobius"/>
    </source>
</evidence>
<evidence type="ECO:0000313" key="11">
    <source>
        <dbReference type="Proteomes" id="UP000327424"/>
    </source>
</evidence>
<evidence type="ECO:0000256" key="5">
    <source>
        <dbReference type="ARBA" id="ARBA00022692"/>
    </source>
</evidence>
<feature type="transmembrane region" description="Helical" evidence="8">
    <location>
        <begin position="20"/>
        <end position="39"/>
    </location>
</feature>
<feature type="transmembrane region" description="Helical" evidence="8">
    <location>
        <begin position="229"/>
        <end position="248"/>
    </location>
</feature>
<keyword evidence="4" id="KW-1003">Cell membrane</keyword>
<keyword evidence="6 8" id="KW-1133">Transmembrane helix</keyword>
<dbReference type="AlphaFoldDB" id="A0A5J6WJ74"/>
<dbReference type="EMBL" id="CP044399">
    <property type="protein sequence ID" value="QFI38083.1"/>
    <property type="molecule type" value="Genomic_DNA"/>
</dbReference>
<feature type="transmembrane region" description="Helical" evidence="8">
    <location>
        <begin position="61"/>
        <end position="82"/>
    </location>
</feature>
<dbReference type="RefSeq" id="WP_019443213.1">
    <property type="nucleotide sequence ID" value="NZ_ALOE01000046.1"/>
</dbReference>
<accession>A0A5J6WJ74</accession>
<feature type="transmembrane region" description="Helical" evidence="8">
    <location>
        <begin position="282"/>
        <end position="300"/>
    </location>
</feature>
<dbReference type="Proteomes" id="UP000327424">
    <property type="component" value="Chromosome"/>
</dbReference>
<feature type="transmembrane region" description="Helical" evidence="8">
    <location>
        <begin position="94"/>
        <end position="111"/>
    </location>
</feature>
<reference evidence="10 11" key="1">
    <citation type="submission" date="2019-09" db="EMBL/GenBank/DDBJ databases">
        <title>Hybrid Assembly of the complete Genome of the Deep-Sea Bacterium Moritella marina from long Nanopore and Illumina reads.</title>
        <authorList>
            <person name="Magin S."/>
            <person name="Georgoulis A."/>
            <person name="Papadimitriou K."/>
            <person name="Iliakis G."/>
            <person name="Vorgias C.E."/>
        </authorList>
    </citation>
    <scope>NUCLEOTIDE SEQUENCE [LARGE SCALE GENOMIC DNA]</scope>
    <source>
        <strain evidence="10 11">MP-1</strain>
    </source>
</reference>
<protein>
    <submittedName>
        <fullName evidence="10">EamA family transporter RarD</fullName>
    </submittedName>
</protein>
<dbReference type="NCBIfam" id="TIGR00688">
    <property type="entry name" value="rarD"/>
    <property type="match status" value="1"/>
</dbReference>
<dbReference type="GO" id="GO:0005886">
    <property type="term" value="C:plasma membrane"/>
    <property type="evidence" value="ECO:0007669"/>
    <property type="project" value="UniProtKB-SubCell"/>
</dbReference>
<feature type="transmembrane region" description="Helical" evidence="8">
    <location>
        <begin position="196"/>
        <end position="217"/>
    </location>
</feature>
<feature type="transmembrane region" description="Helical" evidence="8">
    <location>
        <begin position="168"/>
        <end position="184"/>
    </location>
</feature>
<feature type="transmembrane region" description="Helical" evidence="8">
    <location>
        <begin position="255"/>
        <end position="276"/>
    </location>
</feature>
<name>A0A5J6WJ74_MORMI</name>
<gene>
    <name evidence="10" type="primary">rarD</name>
    <name evidence="10" type="ORF">FR932_09580</name>
</gene>
<evidence type="ECO:0000313" key="10">
    <source>
        <dbReference type="EMBL" id="QFI38083.1"/>
    </source>
</evidence>
<organism evidence="10 11">
    <name type="scientific">Moritella marina ATCC 15381</name>
    <dbReference type="NCBI Taxonomy" id="1202962"/>
    <lineage>
        <taxon>Bacteria</taxon>
        <taxon>Pseudomonadati</taxon>
        <taxon>Pseudomonadota</taxon>
        <taxon>Gammaproteobacteria</taxon>
        <taxon>Alteromonadales</taxon>
        <taxon>Moritellaceae</taxon>
        <taxon>Moritella</taxon>
    </lineage>
</organism>
<dbReference type="SUPFAM" id="SSF103481">
    <property type="entry name" value="Multidrug resistance efflux transporter EmrE"/>
    <property type="match status" value="2"/>
</dbReference>
<evidence type="ECO:0000256" key="2">
    <source>
        <dbReference type="ARBA" id="ARBA00007362"/>
    </source>
</evidence>
<proteinExistence type="inferred from homology"/>
<evidence type="ECO:0000256" key="4">
    <source>
        <dbReference type="ARBA" id="ARBA00022475"/>
    </source>
</evidence>
<feature type="transmembrane region" description="Helical" evidence="8">
    <location>
        <begin position="146"/>
        <end position="162"/>
    </location>
</feature>
<dbReference type="InterPro" id="IPR000620">
    <property type="entry name" value="EamA_dom"/>
</dbReference>
<evidence type="ECO:0000259" key="9">
    <source>
        <dbReference type="Pfam" id="PF00892"/>
    </source>
</evidence>
<dbReference type="OrthoDB" id="3250831at2"/>
<dbReference type="Pfam" id="PF00892">
    <property type="entry name" value="EamA"/>
    <property type="match status" value="1"/>
</dbReference>
<sequence>MALSKLNSKTFHFSPQQKGVIASVIASCLFALLPLYVQFQPDWPETAVAGGAGHWLTGQRILWSAVIMLVGLTLVGRISTLWEQLKQWRLWPRFLLSACLIAPQFWLFIWAPLQGEILSVALGYFALPLVLVAVGYFVYGEQLTRTQVIACFIAACGVVYAYVIADGISWIVFVVALGYPLYFMNRRRHPMASDLVFTLDNLFLLPFALLAMLYLQPFSDWQKIEISSWVYYLGLGLTGTLPMLLFLYASQMLPLSLFGLLTYLEPTLVFCVGLLLGERVELIQWPIYGAIMLALVLIAIDSSKRRA</sequence>
<keyword evidence="3" id="KW-0813">Transport</keyword>
<comment type="similarity">
    <text evidence="2">Belongs to the EamA transporter family.</text>
</comment>
<keyword evidence="5 8" id="KW-0812">Transmembrane</keyword>
<evidence type="ECO:0000256" key="7">
    <source>
        <dbReference type="ARBA" id="ARBA00023136"/>
    </source>
</evidence>
<feature type="transmembrane region" description="Helical" evidence="8">
    <location>
        <begin position="117"/>
        <end position="139"/>
    </location>
</feature>
<dbReference type="KEGG" id="mmaa:FR932_09580"/>
<keyword evidence="7 8" id="KW-0472">Membrane</keyword>
<dbReference type="InterPro" id="IPR037185">
    <property type="entry name" value="EmrE-like"/>
</dbReference>
<comment type="subcellular location">
    <subcellularLocation>
        <location evidence="1">Cell membrane</location>
        <topology evidence="1">Multi-pass membrane protein</topology>
    </subcellularLocation>
</comment>